<protein>
    <recommendedName>
        <fullName evidence="5 12">Aminopeptidase N</fullName>
        <ecNumber evidence="4 12">3.4.11.2</ecNumber>
    </recommendedName>
</protein>
<dbReference type="InterPro" id="IPR042097">
    <property type="entry name" value="Aminopeptidase_N-like_N_sf"/>
</dbReference>
<dbReference type="Proteomes" id="UP001595617">
    <property type="component" value="Unassembled WGS sequence"/>
</dbReference>
<dbReference type="NCBIfam" id="TIGR02414">
    <property type="entry name" value="pepN_proteo"/>
    <property type="match status" value="1"/>
</dbReference>
<dbReference type="InterPro" id="IPR014782">
    <property type="entry name" value="Peptidase_M1_dom"/>
</dbReference>
<evidence type="ECO:0000256" key="8">
    <source>
        <dbReference type="ARBA" id="ARBA00022723"/>
    </source>
</evidence>
<dbReference type="InterPro" id="IPR045357">
    <property type="entry name" value="Aminopeptidase_N-like_N"/>
</dbReference>
<dbReference type="PANTHER" id="PTHR46322:SF1">
    <property type="entry name" value="PUROMYCIN-SENSITIVE AMINOPEPTIDASE"/>
    <property type="match status" value="1"/>
</dbReference>
<evidence type="ECO:0000259" key="16">
    <source>
        <dbReference type="Pfam" id="PF17900"/>
    </source>
</evidence>
<dbReference type="Gene3D" id="3.30.2010.30">
    <property type="match status" value="1"/>
</dbReference>
<keyword evidence="11" id="KW-0482">Metalloprotease</keyword>
<sequence>MRTEMPQVIQLSDYQAPSYWVDETSLCVQIFDEYTDVQARLKMRANSDRPTGSPIVLQGVDLTLQALSIDGVAVANYEVQGEDLIIPAPAATTFEVQSRVRIYPRTNTSLEGLYVSGGMYCTQCEAEGFRKITYYPDRPDVLSVFTTRIEAPKSFKTLLSNGNPVASGELDADRHMAEWHDPFPKPSYLFALVAGDLVDVRDTFVTCTGRTIDLRIYVEPHNRHKTAFALSSLKKSMTWDETVYGREYDLDIFMIVAVDHFNMGAMENKGLNIFNSACVLADPETTTDDGFERIEAIVAHEYFHNWSGNRVTCRDWFQLSLKEGFTVFRDAEFTADTHARAVKRMDDVTLLRTSQFAEDAGPMAHPVRPSSYIEINNFYTLTVYEKGAEVVRMLHSLLGADRFRQATDLYFDRFDGQAVTTDDFVTCMADVSGLDLTQFKRWYDQAGTPRLKVEGHYNAAQQTFSLMFEQFCPATPGQPEKLPFHMPVKLGLMGKHSGAELMFSTDHPGYDATLQTFSLRKANDTLVLRGVTEDAVPSLLRDFSAPVVLSYPYTVEDLRHLVRHDSNAFNRWDAMQTLATRVLLSAVRGAAEADGLKTVLTDAVRDVLVDDTLDHAVKARLLRLPSQAYLAEQYTPVDPVALDKVHTDIRRDLGQSLAAEWQVLYGQTQPEAAYVFEHQQVARRALHRVALSYLIAGDHTAWHLAAELYQQADNMTDQSAALQLWGEVANEAWDEAMNGFYQRWQDDAQMAEQWLSIRATVPRIRVPEIRRLTEHPGFSWTNPNRVRSVIGGFAMRNPVAFHADQGAGYRFLADAIIQLNSLNPQIAARLCTPFTYWRRYTPEIQDAMQTELQRIVAVEALSKDVYEVVSKSLV</sequence>
<dbReference type="InterPro" id="IPR037144">
    <property type="entry name" value="Peptidase_M1_pepN_C_sf"/>
</dbReference>
<comment type="similarity">
    <text evidence="3">Belongs to the peptidase M1 family.</text>
</comment>
<evidence type="ECO:0000256" key="2">
    <source>
        <dbReference type="ARBA" id="ARBA00001947"/>
    </source>
</evidence>
<name>A0ABV7ZY89_9GAMM</name>
<dbReference type="Pfam" id="PF17900">
    <property type="entry name" value="Peptidase_M1_N"/>
    <property type="match status" value="1"/>
</dbReference>
<dbReference type="Gene3D" id="2.60.40.1840">
    <property type="match status" value="1"/>
</dbReference>
<dbReference type="CDD" id="cd09600">
    <property type="entry name" value="M1_APN"/>
    <property type="match status" value="1"/>
</dbReference>
<keyword evidence="8" id="KW-0479">Metal-binding</keyword>
<dbReference type="PRINTS" id="PR00756">
    <property type="entry name" value="ALADIPTASE"/>
</dbReference>
<keyword evidence="18" id="KW-1185">Reference proteome</keyword>
<evidence type="ECO:0000256" key="12">
    <source>
        <dbReference type="NCBIfam" id="TIGR02414"/>
    </source>
</evidence>
<evidence type="ECO:0000256" key="10">
    <source>
        <dbReference type="ARBA" id="ARBA00022833"/>
    </source>
</evidence>
<accession>A0ABV7ZY89</accession>
<comment type="catalytic activity">
    <reaction evidence="1">
        <text>Release of an N-terminal amino acid, Xaa-|-Yaa- from a peptide, amide or arylamide. Xaa is preferably Ala, but may be most amino acids including Pro (slow action). When a terminal hydrophobic residue is followed by a prolyl residue, the two may be released as an intact Xaa-Pro dipeptide.</text>
        <dbReference type="EC" id="3.4.11.2"/>
    </reaction>
</comment>
<dbReference type="Pfam" id="PF11940">
    <property type="entry name" value="DUF3458"/>
    <property type="match status" value="1"/>
</dbReference>
<feature type="domain" description="Aminopeptidase N-like N-terminal" evidence="16">
    <location>
        <begin position="26"/>
        <end position="189"/>
    </location>
</feature>
<dbReference type="PANTHER" id="PTHR46322">
    <property type="entry name" value="PUROMYCIN-SENSITIVE AMINOPEPTIDASE"/>
    <property type="match status" value="1"/>
</dbReference>
<dbReference type="EC" id="3.4.11.2" evidence="4 12"/>
<dbReference type="InterPro" id="IPR001930">
    <property type="entry name" value="Peptidase_M1"/>
</dbReference>
<comment type="cofactor">
    <cofactor evidence="2">
        <name>Zn(2+)</name>
        <dbReference type="ChEBI" id="CHEBI:29105"/>
    </cofactor>
</comment>
<gene>
    <name evidence="17" type="primary">pepN</name>
    <name evidence="17" type="ORF">ACFOOG_09710</name>
</gene>
<reference evidence="18" key="1">
    <citation type="journal article" date="2019" name="Int. J. Syst. Evol. Microbiol.">
        <title>The Global Catalogue of Microorganisms (GCM) 10K type strain sequencing project: providing services to taxonomists for standard genome sequencing and annotation.</title>
        <authorList>
            <consortium name="The Broad Institute Genomics Platform"/>
            <consortium name="The Broad Institute Genome Sequencing Center for Infectious Disease"/>
            <person name="Wu L."/>
            <person name="Ma J."/>
        </authorList>
    </citation>
    <scope>NUCLEOTIDE SEQUENCE [LARGE SCALE GENOMIC DNA]</scope>
    <source>
        <strain evidence="18">IBRC 10765</strain>
    </source>
</reference>
<evidence type="ECO:0000313" key="18">
    <source>
        <dbReference type="Proteomes" id="UP001595617"/>
    </source>
</evidence>
<dbReference type="Gene3D" id="1.10.390.10">
    <property type="entry name" value="Neutral Protease Domain 2"/>
    <property type="match status" value="1"/>
</dbReference>
<dbReference type="GO" id="GO:0016285">
    <property type="term" value="F:alanyl aminopeptidase activity"/>
    <property type="evidence" value="ECO:0007669"/>
    <property type="project" value="UniProtKB-EC"/>
</dbReference>
<evidence type="ECO:0000256" key="7">
    <source>
        <dbReference type="ARBA" id="ARBA00022670"/>
    </source>
</evidence>
<evidence type="ECO:0000256" key="3">
    <source>
        <dbReference type="ARBA" id="ARBA00010136"/>
    </source>
</evidence>
<keyword evidence="7" id="KW-0645">Protease</keyword>
<dbReference type="InterPro" id="IPR038438">
    <property type="entry name" value="PepN_Ig-like_sf"/>
</dbReference>
<feature type="domain" description="Peptidase M1 alanyl aminopeptidase C-terminal" evidence="15">
    <location>
        <begin position="556"/>
        <end position="873"/>
    </location>
</feature>
<feature type="domain" description="Peptidase M1 membrane alanine aminopeptidase" evidence="13">
    <location>
        <begin position="228"/>
        <end position="442"/>
    </location>
</feature>
<feature type="domain" description="Peptidase M1 alanyl aminopeptidase Ig-like fold" evidence="14">
    <location>
        <begin position="447"/>
        <end position="551"/>
    </location>
</feature>
<comment type="caution">
    <text evidence="17">The sequence shown here is derived from an EMBL/GenBank/DDBJ whole genome shotgun (WGS) entry which is preliminary data.</text>
</comment>
<dbReference type="RefSeq" id="WP_380695942.1">
    <property type="nucleotide sequence ID" value="NZ_JBHRYR010000003.1"/>
</dbReference>
<evidence type="ECO:0000256" key="4">
    <source>
        <dbReference type="ARBA" id="ARBA00012564"/>
    </source>
</evidence>
<keyword evidence="6 17" id="KW-0031">Aminopeptidase</keyword>
<dbReference type="Gene3D" id="1.25.50.10">
    <property type="entry name" value="Peptidase M1, alanyl aminopeptidase, C-terminal domain"/>
    <property type="match status" value="1"/>
</dbReference>
<keyword evidence="10" id="KW-0862">Zinc</keyword>
<dbReference type="InterPro" id="IPR027268">
    <property type="entry name" value="Peptidase_M4/M1_CTD_sf"/>
</dbReference>
<evidence type="ECO:0000256" key="1">
    <source>
        <dbReference type="ARBA" id="ARBA00000098"/>
    </source>
</evidence>
<evidence type="ECO:0000259" key="13">
    <source>
        <dbReference type="Pfam" id="PF01433"/>
    </source>
</evidence>
<evidence type="ECO:0000256" key="6">
    <source>
        <dbReference type="ARBA" id="ARBA00022438"/>
    </source>
</evidence>
<organism evidence="17 18">
    <name type="scientific">Saccharospirillum mangrovi</name>
    <dbReference type="NCBI Taxonomy" id="2161747"/>
    <lineage>
        <taxon>Bacteria</taxon>
        <taxon>Pseudomonadati</taxon>
        <taxon>Pseudomonadota</taxon>
        <taxon>Gammaproteobacteria</taxon>
        <taxon>Oceanospirillales</taxon>
        <taxon>Saccharospirillaceae</taxon>
        <taxon>Saccharospirillum</taxon>
    </lineage>
</organism>
<evidence type="ECO:0000259" key="15">
    <source>
        <dbReference type="Pfam" id="PF17432"/>
    </source>
</evidence>
<evidence type="ECO:0000256" key="9">
    <source>
        <dbReference type="ARBA" id="ARBA00022801"/>
    </source>
</evidence>
<dbReference type="Pfam" id="PF01433">
    <property type="entry name" value="Peptidase_M1"/>
    <property type="match status" value="1"/>
</dbReference>
<dbReference type="InterPro" id="IPR035414">
    <property type="entry name" value="Peptidase_M1_pepN_Ig-like"/>
</dbReference>
<dbReference type="InterPro" id="IPR024601">
    <property type="entry name" value="Peptidase_M1_pepN_C"/>
</dbReference>
<dbReference type="EMBL" id="JBHRYR010000003">
    <property type="protein sequence ID" value="MFC3853105.1"/>
    <property type="molecule type" value="Genomic_DNA"/>
</dbReference>
<evidence type="ECO:0000256" key="11">
    <source>
        <dbReference type="ARBA" id="ARBA00023049"/>
    </source>
</evidence>
<dbReference type="SUPFAM" id="SSF55486">
    <property type="entry name" value="Metalloproteases ('zincins'), catalytic domain"/>
    <property type="match status" value="1"/>
</dbReference>
<dbReference type="InterPro" id="IPR012779">
    <property type="entry name" value="Peptidase_M1_pepN"/>
</dbReference>
<proteinExistence type="inferred from homology"/>
<evidence type="ECO:0000256" key="5">
    <source>
        <dbReference type="ARBA" id="ARBA00015611"/>
    </source>
</evidence>
<dbReference type="Pfam" id="PF17432">
    <property type="entry name" value="DUF3458_C"/>
    <property type="match status" value="1"/>
</dbReference>
<dbReference type="SUPFAM" id="SSF63737">
    <property type="entry name" value="Leukotriene A4 hydrolase N-terminal domain"/>
    <property type="match status" value="1"/>
</dbReference>
<evidence type="ECO:0000313" key="17">
    <source>
        <dbReference type="EMBL" id="MFC3853105.1"/>
    </source>
</evidence>
<keyword evidence="9 17" id="KW-0378">Hydrolase</keyword>
<dbReference type="Gene3D" id="2.60.40.1730">
    <property type="entry name" value="tricorn interacting facor f3 domain"/>
    <property type="match status" value="1"/>
</dbReference>
<evidence type="ECO:0000259" key="14">
    <source>
        <dbReference type="Pfam" id="PF11940"/>
    </source>
</evidence>